<evidence type="ECO:0000313" key="2">
    <source>
        <dbReference type="EMBL" id="KAK6327015.1"/>
    </source>
</evidence>
<dbReference type="AlphaFoldDB" id="A0AAN8M8V7"/>
<keyword evidence="3" id="KW-1185">Reference proteome</keyword>
<evidence type="ECO:0000256" key="1">
    <source>
        <dbReference type="SAM" id="Phobius"/>
    </source>
</evidence>
<protein>
    <submittedName>
        <fullName evidence="2">Uncharacterized protein</fullName>
    </submittedName>
</protein>
<name>A0AAN8M8V7_9TELE</name>
<organism evidence="2 3">
    <name type="scientific">Coregonus suidteri</name>
    <dbReference type="NCBI Taxonomy" id="861788"/>
    <lineage>
        <taxon>Eukaryota</taxon>
        <taxon>Metazoa</taxon>
        <taxon>Chordata</taxon>
        <taxon>Craniata</taxon>
        <taxon>Vertebrata</taxon>
        <taxon>Euteleostomi</taxon>
        <taxon>Actinopterygii</taxon>
        <taxon>Neopterygii</taxon>
        <taxon>Teleostei</taxon>
        <taxon>Protacanthopterygii</taxon>
        <taxon>Salmoniformes</taxon>
        <taxon>Salmonidae</taxon>
        <taxon>Coregoninae</taxon>
        <taxon>Coregonus</taxon>
    </lineage>
</organism>
<feature type="transmembrane region" description="Helical" evidence="1">
    <location>
        <begin position="45"/>
        <end position="66"/>
    </location>
</feature>
<evidence type="ECO:0000313" key="3">
    <source>
        <dbReference type="Proteomes" id="UP001356427"/>
    </source>
</evidence>
<reference evidence="2 3" key="1">
    <citation type="submission" date="2021-04" db="EMBL/GenBank/DDBJ databases">
        <authorList>
            <person name="De Guttry C."/>
            <person name="Zahm M."/>
            <person name="Klopp C."/>
            <person name="Cabau C."/>
            <person name="Louis A."/>
            <person name="Berthelot C."/>
            <person name="Parey E."/>
            <person name="Roest Crollius H."/>
            <person name="Montfort J."/>
            <person name="Robinson-Rechavi M."/>
            <person name="Bucao C."/>
            <person name="Bouchez O."/>
            <person name="Gislard M."/>
            <person name="Lluch J."/>
            <person name="Milhes M."/>
            <person name="Lampietro C."/>
            <person name="Lopez Roques C."/>
            <person name="Donnadieu C."/>
            <person name="Braasch I."/>
            <person name="Desvignes T."/>
            <person name="Postlethwait J."/>
            <person name="Bobe J."/>
            <person name="Wedekind C."/>
            <person name="Guiguen Y."/>
        </authorList>
    </citation>
    <scope>NUCLEOTIDE SEQUENCE [LARGE SCALE GENOMIC DNA]</scope>
    <source>
        <strain evidence="2">Cs_M1</strain>
        <tissue evidence="2">Blood</tissue>
    </source>
</reference>
<dbReference type="Proteomes" id="UP001356427">
    <property type="component" value="Unassembled WGS sequence"/>
</dbReference>
<gene>
    <name evidence="2" type="ORF">J4Q44_G00026600</name>
</gene>
<proteinExistence type="predicted"/>
<keyword evidence="1" id="KW-0472">Membrane</keyword>
<keyword evidence="1" id="KW-0812">Transmembrane</keyword>
<comment type="caution">
    <text evidence="2">The sequence shown here is derived from an EMBL/GenBank/DDBJ whole genome shotgun (WGS) entry which is preliminary data.</text>
</comment>
<dbReference type="EMBL" id="JAGTTL010000002">
    <property type="protein sequence ID" value="KAK6327015.1"/>
    <property type="molecule type" value="Genomic_DNA"/>
</dbReference>
<sequence length="147" mass="16196">MHGGELNLQKAAAPSFHIVLSGPLMTATAEEKSDPAAAHRGTQLAAGQLGLLCPGIVLFLAGARFWDSTDRRASFLCRLLLQKQSFIRHQSQYMEHRHIDIPTTLRGHMTVGILVMTLLCPPLYQTNVASALQRPHLSPAAWRKPPR</sequence>
<keyword evidence="1" id="KW-1133">Transmembrane helix</keyword>
<accession>A0AAN8M8V7</accession>